<accession>A0ACB9L4B9</accession>
<comment type="caution">
    <text evidence="1">The sequence shown here is derived from an EMBL/GenBank/DDBJ whole genome shotgun (WGS) entry which is preliminary data.</text>
</comment>
<keyword evidence="2" id="KW-1185">Reference proteome</keyword>
<name>A0ACB9L4B9_9MYRT</name>
<dbReference type="EMBL" id="CM042891">
    <property type="protein sequence ID" value="KAI4304675.1"/>
    <property type="molecule type" value="Genomic_DNA"/>
</dbReference>
<evidence type="ECO:0000313" key="2">
    <source>
        <dbReference type="Proteomes" id="UP001057402"/>
    </source>
</evidence>
<gene>
    <name evidence="1" type="ORF">MLD38_040151</name>
</gene>
<organism evidence="1 2">
    <name type="scientific">Melastoma candidum</name>
    <dbReference type="NCBI Taxonomy" id="119954"/>
    <lineage>
        <taxon>Eukaryota</taxon>
        <taxon>Viridiplantae</taxon>
        <taxon>Streptophyta</taxon>
        <taxon>Embryophyta</taxon>
        <taxon>Tracheophyta</taxon>
        <taxon>Spermatophyta</taxon>
        <taxon>Magnoliopsida</taxon>
        <taxon>eudicotyledons</taxon>
        <taxon>Gunneridae</taxon>
        <taxon>Pentapetalae</taxon>
        <taxon>rosids</taxon>
        <taxon>malvids</taxon>
        <taxon>Myrtales</taxon>
        <taxon>Melastomataceae</taxon>
        <taxon>Melastomatoideae</taxon>
        <taxon>Melastomateae</taxon>
        <taxon>Melastoma</taxon>
    </lineage>
</organism>
<dbReference type="Proteomes" id="UP001057402">
    <property type="component" value="Chromosome 12"/>
</dbReference>
<sequence length="116" mass="12789">MSSLESPWIRPISLVTEQIPPSFATHTSGKCPSTRGALIDGDAVPGIPSTQLADSPQAKKRKEKKPRLLTSESRELFPDFETLYLGFRLDGKARRKNAADAKCFVDDSAILIWTSQ</sequence>
<evidence type="ECO:0000313" key="1">
    <source>
        <dbReference type="EMBL" id="KAI4304675.1"/>
    </source>
</evidence>
<reference evidence="2" key="1">
    <citation type="journal article" date="2023" name="Front. Plant Sci.">
        <title>Chromosomal-level genome assembly of Melastoma candidum provides insights into trichome evolution.</title>
        <authorList>
            <person name="Zhong Y."/>
            <person name="Wu W."/>
            <person name="Sun C."/>
            <person name="Zou P."/>
            <person name="Liu Y."/>
            <person name="Dai S."/>
            <person name="Zhou R."/>
        </authorList>
    </citation>
    <scope>NUCLEOTIDE SEQUENCE [LARGE SCALE GENOMIC DNA]</scope>
</reference>
<protein>
    <submittedName>
        <fullName evidence="1">Uncharacterized protein</fullName>
    </submittedName>
</protein>
<proteinExistence type="predicted"/>